<keyword evidence="1" id="KW-0489">Methyltransferase</keyword>
<gene>
    <name evidence="1" type="ORF">GM415_12330</name>
</gene>
<evidence type="ECO:0000313" key="1">
    <source>
        <dbReference type="EMBL" id="QGY40882.1"/>
    </source>
</evidence>
<dbReference type="Gene3D" id="3.40.50.150">
    <property type="entry name" value="Vaccinia Virus protein VP39"/>
    <property type="match status" value="1"/>
</dbReference>
<proteinExistence type="predicted"/>
<evidence type="ECO:0000313" key="2">
    <source>
        <dbReference type="Proteomes" id="UP000428328"/>
    </source>
</evidence>
<dbReference type="GO" id="GO:0008168">
    <property type="term" value="F:methyltransferase activity"/>
    <property type="evidence" value="ECO:0007669"/>
    <property type="project" value="UniProtKB-KW"/>
</dbReference>
<sequence>MSFRGNSLACKKENQEKIMTPFADSMFNEITRCPWCNSESREDWGEPQDGIQAVECSKCGLIYMGKMLNAEGLAKFYSDHLSQVHLADENKRQQRELMYQLEFKYIHGFTGPCSVLDVGCSGGYFLDVFKEQGYETLGVEIGTEGAAECGKKHSVYQGDFAFMDFDRKFDLIVFRGVIEHIPLPKTYLEKALSLLNDGGYIYITSTPNAQSVPCRVFKDKWRLHNPLPHLMHFSVRHFDEYFASHGFCKRGEHFLYEETPYANIEEDILLVAKAIEAVREGKKIDFASPPFYGVMMSVVYQKEGEQ</sequence>
<reference evidence="1 2" key="1">
    <citation type="submission" date="2019-11" db="EMBL/GenBank/DDBJ databases">
        <authorList>
            <person name="Zheng R.K."/>
            <person name="Sun C.M."/>
        </authorList>
    </citation>
    <scope>NUCLEOTIDE SEQUENCE [LARGE SCALE GENOMIC DNA]</scope>
    <source>
        <strain evidence="1 2">SRB007</strain>
    </source>
</reference>
<dbReference type="Pfam" id="PF13489">
    <property type="entry name" value="Methyltransf_23"/>
    <property type="match status" value="1"/>
</dbReference>
<keyword evidence="2" id="KW-1185">Reference proteome</keyword>
<protein>
    <submittedName>
        <fullName evidence="1">Methyltransferase domain-containing protein</fullName>
    </submittedName>
</protein>
<accession>A0A6I6JKQ4</accession>
<dbReference type="InterPro" id="IPR029063">
    <property type="entry name" value="SAM-dependent_MTases_sf"/>
</dbReference>
<dbReference type="EMBL" id="CP046400">
    <property type="protein sequence ID" value="QGY40882.1"/>
    <property type="molecule type" value="Genomic_DNA"/>
</dbReference>
<dbReference type="CDD" id="cd02440">
    <property type="entry name" value="AdoMet_MTases"/>
    <property type="match status" value="1"/>
</dbReference>
<organism evidence="1 2">
    <name type="scientific">Pseudodesulfovibrio cashew</name>
    <dbReference type="NCBI Taxonomy" id="2678688"/>
    <lineage>
        <taxon>Bacteria</taxon>
        <taxon>Pseudomonadati</taxon>
        <taxon>Thermodesulfobacteriota</taxon>
        <taxon>Desulfovibrionia</taxon>
        <taxon>Desulfovibrionales</taxon>
        <taxon>Desulfovibrionaceae</taxon>
    </lineage>
</organism>
<dbReference type="KEGG" id="psel:GM415_12330"/>
<keyword evidence="1" id="KW-0808">Transferase</keyword>
<dbReference type="GO" id="GO:0032259">
    <property type="term" value="P:methylation"/>
    <property type="evidence" value="ECO:0007669"/>
    <property type="project" value="UniProtKB-KW"/>
</dbReference>
<dbReference type="Proteomes" id="UP000428328">
    <property type="component" value="Chromosome"/>
</dbReference>
<dbReference type="PANTHER" id="PTHR43861">
    <property type="entry name" value="TRANS-ACONITATE 2-METHYLTRANSFERASE-RELATED"/>
    <property type="match status" value="1"/>
</dbReference>
<dbReference type="SUPFAM" id="SSF53335">
    <property type="entry name" value="S-adenosyl-L-methionine-dependent methyltransferases"/>
    <property type="match status" value="1"/>
</dbReference>
<dbReference type="AlphaFoldDB" id="A0A6I6JKQ4"/>
<name>A0A6I6JKQ4_9BACT</name>